<dbReference type="EC" id="5.2.1.8" evidence="2"/>
<dbReference type="EMBL" id="JAEPRA010000001">
    <property type="protein sequence ID" value="KAG2188843.1"/>
    <property type="molecule type" value="Genomic_DNA"/>
</dbReference>
<dbReference type="InterPro" id="IPR041200">
    <property type="entry name" value="FKBP3_BTHB"/>
</dbReference>
<gene>
    <name evidence="4" type="ORF">INT44_003983</name>
</gene>
<accession>A0A8H7UR04</accession>
<dbReference type="PANTHER" id="PTHR46493:SF1">
    <property type="entry name" value="PEPTIDYL-PROLYL CIS-TRANS ISOMERASE FKBP3"/>
    <property type="match status" value="1"/>
</dbReference>
<dbReference type="GO" id="GO:0003755">
    <property type="term" value="F:peptidyl-prolyl cis-trans isomerase activity"/>
    <property type="evidence" value="ECO:0007669"/>
    <property type="project" value="UniProtKB-KW"/>
</dbReference>
<dbReference type="Gene3D" id="3.10.50.40">
    <property type="match status" value="1"/>
</dbReference>
<proteinExistence type="predicted"/>
<dbReference type="Pfam" id="PF18410">
    <property type="entry name" value="BTHB"/>
    <property type="match status" value="1"/>
</dbReference>
<protein>
    <recommendedName>
        <fullName evidence="2">peptidylprolyl isomerase</fullName>
        <ecNumber evidence="2">5.2.1.8</ecNumber>
    </recommendedName>
</protein>
<reference evidence="4" key="1">
    <citation type="submission" date="2020-12" db="EMBL/GenBank/DDBJ databases">
        <title>Metabolic potential, ecology and presence of endohyphal bacteria is reflected in genomic diversity of Mucoromycotina.</title>
        <authorList>
            <person name="Muszewska A."/>
            <person name="Okrasinska A."/>
            <person name="Steczkiewicz K."/>
            <person name="Drgas O."/>
            <person name="Orlowska M."/>
            <person name="Perlinska-Lenart U."/>
            <person name="Aleksandrzak-Piekarczyk T."/>
            <person name="Szatraj K."/>
            <person name="Zielenkiewicz U."/>
            <person name="Pilsyk S."/>
            <person name="Malc E."/>
            <person name="Mieczkowski P."/>
            <person name="Kruszewska J.S."/>
            <person name="Biernat P."/>
            <person name="Pawlowska J."/>
        </authorList>
    </citation>
    <scope>NUCLEOTIDE SEQUENCE</scope>
    <source>
        <strain evidence="4">WA0000051536</strain>
    </source>
</reference>
<evidence type="ECO:0000313" key="5">
    <source>
        <dbReference type="Proteomes" id="UP000612746"/>
    </source>
</evidence>
<keyword evidence="5" id="KW-1185">Reference proteome</keyword>
<evidence type="ECO:0000313" key="4">
    <source>
        <dbReference type="EMBL" id="KAG2188843.1"/>
    </source>
</evidence>
<dbReference type="InterPro" id="IPR043368">
    <property type="entry name" value="FKBP3"/>
</dbReference>
<evidence type="ECO:0000256" key="2">
    <source>
        <dbReference type="PROSITE-ProRule" id="PRU00277"/>
    </source>
</evidence>
<dbReference type="InterPro" id="IPR001179">
    <property type="entry name" value="PPIase_FKBP_dom"/>
</dbReference>
<evidence type="ECO:0000259" key="3">
    <source>
        <dbReference type="PROSITE" id="PS50059"/>
    </source>
</evidence>
<feature type="domain" description="PPIase FKBP-type" evidence="3">
    <location>
        <begin position="125"/>
        <end position="223"/>
    </location>
</feature>
<sequence length="223" mass="24862">MEPTREWTHEQLESDSVSKKDIVTFLQENASGQFLLDNKLNGKLAIVAKNSKREKLVDAYEKLFETKSFRGDEAVDAASLTKVAKTDESEQNSSKEAAPVEAEVVQYKKLEIQKKGNKTSFPRKGDMVGVWYTGTLEDGKVFDTNIGKKKAQPLKFKGNLSCHFAVGTNRVIRGWDEALLTMSKGEKCKIFVEAPWAYGKKGVEGVIPPNANLIFEIELVSID</sequence>
<dbReference type="PROSITE" id="PS50059">
    <property type="entry name" value="FKBP_PPIASE"/>
    <property type="match status" value="1"/>
</dbReference>
<dbReference type="PANTHER" id="PTHR46493">
    <property type="entry name" value="PEPTIDYL-PROLYL CIS-TRANS ISOMERASE FKBP3"/>
    <property type="match status" value="1"/>
</dbReference>
<dbReference type="CDD" id="cd21063">
    <property type="entry name" value="BTHB_FKBP25"/>
    <property type="match status" value="1"/>
</dbReference>
<comment type="caution">
    <text evidence="4">The sequence shown here is derived from an EMBL/GenBank/DDBJ whole genome shotgun (WGS) entry which is preliminary data.</text>
</comment>
<organism evidence="4 5">
    <name type="scientific">Umbelopsis vinacea</name>
    <dbReference type="NCBI Taxonomy" id="44442"/>
    <lineage>
        <taxon>Eukaryota</taxon>
        <taxon>Fungi</taxon>
        <taxon>Fungi incertae sedis</taxon>
        <taxon>Mucoromycota</taxon>
        <taxon>Mucoromycotina</taxon>
        <taxon>Umbelopsidomycetes</taxon>
        <taxon>Umbelopsidales</taxon>
        <taxon>Umbelopsidaceae</taxon>
        <taxon>Umbelopsis</taxon>
    </lineage>
</organism>
<keyword evidence="1" id="KW-0597">Phosphoprotein</keyword>
<evidence type="ECO:0000256" key="1">
    <source>
        <dbReference type="ARBA" id="ARBA00022553"/>
    </source>
</evidence>
<dbReference type="Proteomes" id="UP000612746">
    <property type="component" value="Unassembled WGS sequence"/>
</dbReference>
<keyword evidence="2" id="KW-0413">Isomerase</keyword>
<keyword evidence="2" id="KW-0697">Rotamase</keyword>
<dbReference type="Pfam" id="PF00254">
    <property type="entry name" value="FKBP_C"/>
    <property type="match status" value="1"/>
</dbReference>
<comment type="catalytic activity">
    <reaction evidence="2">
        <text>[protein]-peptidylproline (omega=180) = [protein]-peptidylproline (omega=0)</text>
        <dbReference type="Rhea" id="RHEA:16237"/>
        <dbReference type="Rhea" id="RHEA-COMP:10747"/>
        <dbReference type="Rhea" id="RHEA-COMP:10748"/>
        <dbReference type="ChEBI" id="CHEBI:83833"/>
        <dbReference type="ChEBI" id="CHEBI:83834"/>
        <dbReference type="EC" id="5.2.1.8"/>
    </reaction>
</comment>
<dbReference type="AlphaFoldDB" id="A0A8H7UR04"/>
<name>A0A8H7UR04_9FUNG</name>
<dbReference type="OrthoDB" id="1902587at2759"/>
<dbReference type="Gene3D" id="1.10.720.80">
    <property type="match status" value="1"/>
</dbReference>
<dbReference type="InterPro" id="IPR046357">
    <property type="entry name" value="PPIase_dom_sf"/>
</dbReference>
<dbReference type="SUPFAM" id="SSF54534">
    <property type="entry name" value="FKBP-like"/>
    <property type="match status" value="1"/>
</dbReference>